<dbReference type="EMBL" id="JAQQWI010000019">
    <property type="protein sequence ID" value="KAK7998985.1"/>
    <property type="molecule type" value="Genomic_DNA"/>
</dbReference>
<protein>
    <recommendedName>
        <fullName evidence="2">T6SS Phospholipase effector Tle1-like catalytic domain-containing protein</fullName>
    </recommendedName>
</protein>
<dbReference type="Pfam" id="PF09994">
    <property type="entry name" value="T6SS_Tle1-like_cat"/>
    <property type="match status" value="1"/>
</dbReference>
<keyword evidence="4" id="KW-1185">Reference proteome</keyword>
<evidence type="ECO:0000256" key="1">
    <source>
        <dbReference type="SAM" id="MobiDB-lite"/>
    </source>
</evidence>
<comment type="caution">
    <text evidence="3">The sequence shown here is derived from an EMBL/GenBank/DDBJ whole genome shotgun (WGS) entry which is preliminary data.</text>
</comment>
<accession>A0ABR1R434</accession>
<proteinExistence type="predicted"/>
<feature type="domain" description="T6SS Phospholipase effector Tle1-like catalytic" evidence="2">
    <location>
        <begin position="51"/>
        <end position="304"/>
    </location>
</feature>
<feature type="compositionally biased region" description="Low complexity" evidence="1">
    <location>
        <begin position="1"/>
        <end position="10"/>
    </location>
</feature>
<gene>
    <name evidence="3" type="ORF">PG991_014660</name>
</gene>
<dbReference type="Proteomes" id="UP001396898">
    <property type="component" value="Unassembled WGS sequence"/>
</dbReference>
<evidence type="ECO:0000313" key="3">
    <source>
        <dbReference type="EMBL" id="KAK7998985.1"/>
    </source>
</evidence>
<name>A0ABR1R434_9PEZI</name>
<feature type="region of interest" description="Disordered" evidence="1">
    <location>
        <begin position="1"/>
        <end position="42"/>
    </location>
</feature>
<dbReference type="PANTHER" id="PTHR33840:SF16">
    <property type="entry name" value="DUF2235 DOMAIN-CONTAINING PROTEIN"/>
    <property type="match status" value="1"/>
</dbReference>
<dbReference type="PANTHER" id="PTHR33840">
    <property type="match status" value="1"/>
</dbReference>
<dbReference type="InterPro" id="IPR018712">
    <property type="entry name" value="Tle1-like_cat"/>
</dbReference>
<evidence type="ECO:0000313" key="4">
    <source>
        <dbReference type="Proteomes" id="UP001396898"/>
    </source>
</evidence>
<sequence length="505" mass="57886">MSHETSSGSSPPGPDGGRPRPARATPTHCTPTYVDAASETDPQNRLAQTTRLVICCDGTACSEYIGHEKTPITNVSRIARSINQWGNDTTQIRQIVAYLPGIGTDERTIEQLNVVRQGTGKGLKSLVMQSYTFLSHNWTTDQDEIILIGFSRGAFAMRCLADFIIKCGLLRKHDLDGLRGLYKIWREHTPYVLNERPFPKIKVCATWDTVATLKNLVPRGKDILPFSMPNRKYSFVHSLLPEGIENAFQALALHEHRYHFLPIVWVKHDNSQNLEQCWFTGYHRDIGGGSEDEVLSHFALAWIIGKLQRFLSISVDQLWTHQDPKAWRTPKGEKLPVQDSRSMKWIFAEWMSLKVKFPGSAYRRPCYQFADDRHLVIPAGMIGPEASKERIHFSTGFLQFHEVFERYGPFLHFNPEEDEFVRIGHTRHWSLKKPRKARRSRHDRAYEVQEDELDGYEKDVLQKWVKAQLRKLQIGAALGTESRSILGTLNAYLDNPPRVDQIQEE</sequence>
<reference evidence="3 4" key="1">
    <citation type="submission" date="2023-01" db="EMBL/GenBank/DDBJ databases">
        <title>Analysis of 21 Apiospora genomes using comparative genomics revels a genus with tremendous synthesis potential of carbohydrate active enzymes and secondary metabolites.</title>
        <authorList>
            <person name="Sorensen T."/>
        </authorList>
    </citation>
    <scope>NUCLEOTIDE SEQUENCE [LARGE SCALE GENOMIC DNA]</scope>
    <source>
        <strain evidence="3 4">CBS 20057</strain>
    </source>
</reference>
<evidence type="ECO:0000259" key="2">
    <source>
        <dbReference type="Pfam" id="PF09994"/>
    </source>
</evidence>
<organism evidence="3 4">
    <name type="scientific">Apiospora marii</name>
    <dbReference type="NCBI Taxonomy" id="335849"/>
    <lineage>
        <taxon>Eukaryota</taxon>
        <taxon>Fungi</taxon>
        <taxon>Dikarya</taxon>
        <taxon>Ascomycota</taxon>
        <taxon>Pezizomycotina</taxon>
        <taxon>Sordariomycetes</taxon>
        <taxon>Xylariomycetidae</taxon>
        <taxon>Amphisphaeriales</taxon>
        <taxon>Apiosporaceae</taxon>
        <taxon>Apiospora</taxon>
    </lineage>
</organism>